<accession>A0ABN6QIR8</accession>
<dbReference type="EMBL" id="AP025943">
    <property type="protein sequence ID" value="BDL44504.1"/>
    <property type="molecule type" value="Genomic_DNA"/>
</dbReference>
<sequence length="473" mass="52118">MDKITTINGVLMATQNDFTEHVENANIHIMEEERTAWNAKADAHELGSKLDTDVFTAHESNAVKHVSTEEREKWNRAPETDAAGNMALAGNLTAAGGSFTESVHAGAGINIPVSPVADTDAARKLDLSRPLFLPDGNNKDTLGWNLFVRNGRPTTYFGHLVNLDDPVLILQNCVQQGDNFAGHLRGEYTYTLDLCGYRIDHPDGSSRNTRPEGVHCQWGRLYNANPVSATARPANRYDTALAIADSWRDYTGGSPMVWPISTGGDGKQRFGFVAGFRNNLLNGRNLDYLFAVLPSDWVRLILYSPGYVDNQGDLANKQWHNNIYLFAQDCRGESYYIGYAIDAGWSDYALAMSNHGRDGVLKMTIYSGDVYGLRNRSVCIHEGSNIRTTGRYPISQSLFKPDRTAQVLSISISLEDTSYEVVDKPEWIAVSAADGGTLELTLTANETGAERLGLTDLRMSNGVTYSIVIYQQA</sequence>
<evidence type="ECO:0008006" key="3">
    <source>
        <dbReference type="Google" id="ProtNLM"/>
    </source>
</evidence>
<organism evidence="1 2">
    <name type="scientific">Akkermansia biwaensis</name>
    <dbReference type="NCBI Taxonomy" id="2946555"/>
    <lineage>
        <taxon>Bacteria</taxon>
        <taxon>Pseudomonadati</taxon>
        <taxon>Verrucomicrobiota</taxon>
        <taxon>Verrucomicrobiia</taxon>
        <taxon>Verrucomicrobiales</taxon>
        <taxon>Akkermansiaceae</taxon>
        <taxon>Akkermansia</taxon>
    </lineage>
</organism>
<protein>
    <recommendedName>
        <fullName evidence="3">BACON domain-containing protein</fullName>
    </recommendedName>
</protein>
<evidence type="ECO:0000313" key="2">
    <source>
        <dbReference type="Proteomes" id="UP001062263"/>
    </source>
</evidence>
<evidence type="ECO:0000313" key="1">
    <source>
        <dbReference type="EMBL" id="BDL44504.1"/>
    </source>
</evidence>
<dbReference type="Proteomes" id="UP001062263">
    <property type="component" value="Chromosome"/>
</dbReference>
<dbReference type="RefSeq" id="WP_215436300.1">
    <property type="nucleotide sequence ID" value="NZ_AP025943.1"/>
</dbReference>
<gene>
    <name evidence="1" type="ORF">Abiwalacus_20780</name>
</gene>
<name>A0ABN6QIR8_9BACT</name>
<reference evidence="1" key="1">
    <citation type="submission" date="2022-06" db="EMBL/GenBank/DDBJ databases">
        <title>Akkermansia biwalacus sp. nov., an anaerobic mucin-degrading bacterium isolated from human intestine.</title>
        <authorList>
            <person name="Kobayashi Y."/>
            <person name="Inoue S."/>
            <person name="Kawahara T."/>
            <person name="Kohda N."/>
        </authorList>
    </citation>
    <scope>NUCLEOTIDE SEQUENCE</scope>
    <source>
        <strain evidence="1">WON2089</strain>
    </source>
</reference>
<proteinExistence type="predicted"/>
<keyword evidence="2" id="KW-1185">Reference proteome</keyword>